<evidence type="ECO:0000313" key="1">
    <source>
        <dbReference type="EMBL" id="ALV07685.1"/>
    </source>
</evidence>
<dbReference type="RefSeq" id="WP_116001334.1">
    <property type="nucleotide sequence ID" value="NZ_CP013729.1"/>
</dbReference>
<dbReference type="EMBL" id="CP013729">
    <property type="protein sequence ID" value="ALV07685.1"/>
    <property type="molecule type" value="Genomic_DNA"/>
</dbReference>
<dbReference type="STRING" id="76731.RD2015_3226"/>
<evidence type="ECO:0000313" key="2">
    <source>
        <dbReference type="Proteomes" id="UP000060699"/>
    </source>
</evidence>
<name>A0A0U3E3B0_9BURK</name>
<dbReference type="AlphaFoldDB" id="A0A0U3E3B0"/>
<keyword evidence="2" id="KW-1185">Reference proteome</keyword>
<accession>A0A0U3E3B0</accession>
<reference evidence="1 2" key="1">
    <citation type="submission" date="2015-12" db="EMBL/GenBank/DDBJ databases">
        <title>Complete genome of Roseateles depolymerans KCTC 42856.</title>
        <authorList>
            <person name="Kim K.M."/>
        </authorList>
    </citation>
    <scope>NUCLEOTIDE SEQUENCE [LARGE SCALE GENOMIC DNA]</scope>
    <source>
        <strain evidence="1 2">KCTC 42856</strain>
    </source>
</reference>
<protein>
    <submittedName>
        <fullName evidence="1">Uncharacterized protein</fullName>
    </submittedName>
</protein>
<organism evidence="1 2">
    <name type="scientific">Roseateles depolymerans</name>
    <dbReference type="NCBI Taxonomy" id="76731"/>
    <lineage>
        <taxon>Bacteria</taxon>
        <taxon>Pseudomonadati</taxon>
        <taxon>Pseudomonadota</taxon>
        <taxon>Betaproteobacteria</taxon>
        <taxon>Burkholderiales</taxon>
        <taxon>Sphaerotilaceae</taxon>
        <taxon>Roseateles</taxon>
    </lineage>
</organism>
<gene>
    <name evidence="1" type="ORF">RD2015_3226</name>
</gene>
<dbReference type="Proteomes" id="UP000060699">
    <property type="component" value="Chromosome"/>
</dbReference>
<sequence length="81" mass="8912">MNMKPTGKQRAIGLLAAALMALFFIWLINSGAKQALAWLTDLPNKQQSDVRVVIGVLLALVLPLTAYRLRRARRGKASAPR</sequence>
<proteinExistence type="predicted"/>
<dbReference type="KEGG" id="rdp:RD2015_3226"/>